<comment type="caution">
    <text evidence="2">The sequence shown here is derived from an EMBL/GenBank/DDBJ whole genome shotgun (WGS) entry which is preliminary data.</text>
</comment>
<organism evidence="2 3">
    <name type="scientific">Tritrichomonas musculus</name>
    <dbReference type="NCBI Taxonomy" id="1915356"/>
    <lineage>
        <taxon>Eukaryota</taxon>
        <taxon>Metamonada</taxon>
        <taxon>Parabasalia</taxon>
        <taxon>Tritrichomonadida</taxon>
        <taxon>Tritrichomonadidae</taxon>
        <taxon>Tritrichomonas</taxon>
    </lineage>
</organism>
<dbReference type="SUPFAM" id="SSF56112">
    <property type="entry name" value="Protein kinase-like (PK-like)"/>
    <property type="match status" value="1"/>
</dbReference>
<dbReference type="InterPro" id="IPR011990">
    <property type="entry name" value="TPR-like_helical_dom_sf"/>
</dbReference>
<dbReference type="PANTHER" id="PTHR43628:SF1">
    <property type="entry name" value="CHITIN SYNTHASE REGULATORY FACTOR 2-RELATED"/>
    <property type="match status" value="1"/>
</dbReference>
<dbReference type="InterPro" id="IPR000719">
    <property type="entry name" value="Prot_kinase_dom"/>
</dbReference>
<accession>A0ABR2K9S8</accession>
<dbReference type="InterPro" id="IPR052945">
    <property type="entry name" value="Mitotic_Regulator"/>
</dbReference>
<feature type="domain" description="Protein kinase" evidence="1">
    <location>
        <begin position="201"/>
        <end position="431"/>
    </location>
</feature>
<evidence type="ECO:0000259" key="1">
    <source>
        <dbReference type="PROSITE" id="PS50011"/>
    </source>
</evidence>
<dbReference type="CDD" id="cd00180">
    <property type="entry name" value="PKc"/>
    <property type="match status" value="1"/>
</dbReference>
<dbReference type="PROSITE" id="PS00108">
    <property type="entry name" value="PROTEIN_KINASE_ST"/>
    <property type="match status" value="1"/>
</dbReference>
<dbReference type="EMBL" id="JAPFFF010000006">
    <property type="protein sequence ID" value="KAK8887861.1"/>
    <property type="molecule type" value="Genomic_DNA"/>
</dbReference>
<name>A0ABR2K9S8_9EUKA</name>
<dbReference type="SMART" id="SM00028">
    <property type="entry name" value="TPR"/>
    <property type="match status" value="5"/>
</dbReference>
<dbReference type="SMART" id="SM00220">
    <property type="entry name" value="S_TKc"/>
    <property type="match status" value="1"/>
</dbReference>
<dbReference type="InterPro" id="IPR019734">
    <property type="entry name" value="TPR_rpt"/>
</dbReference>
<dbReference type="InterPro" id="IPR006597">
    <property type="entry name" value="Sel1-like"/>
</dbReference>
<keyword evidence="3" id="KW-1185">Reference proteome</keyword>
<dbReference type="SUPFAM" id="SSF81901">
    <property type="entry name" value="HCP-like"/>
    <property type="match status" value="4"/>
</dbReference>
<proteinExistence type="predicted"/>
<dbReference type="Gene3D" id="1.10.510.10">
    <property type="entry name" value="Transferase(Phosphotransferase) domain 1"/>
    <property type="match status" value="1"/>
</dbReference>
<dbReference type="SMART" id="SM00671">
    <property type="entry name" value="SEL1"/>
    <property type="match status" value="16"/>
</dbReference>
<gene>
    <name evidence="2" type="ORF">M9Y10_038920</name>
</gene>
<evidence type="ECO:0000313" key="3">
    <source>
        <dbReference type="Proteomes" id="UP001470230"/>
    </source>
</evidence>
<reference evidence="2 3" key="1">
    <citation type="submission" date="2024-04" db="EMBL/GenBank/DDBJ databases">
        <title>Tritrichomonas musculus Genome.</title>
        <authorList>
            <person name="Alves-Ferreira E."/>
            <person name="Grigg M."/>
            <person name="Lorenzi H."/>
            <person name="Galac M."/>
        </authorList>
    </citation>
    <scope>NUCLEOTIDE SEQUENCE [LARGE SCALE GENOMIC DNA]</scope>
    <source>
        <strain evidence="2 3">EAF2021</strain>
    </source>
</reference>
<dbReference type="Proteomes" id="UP001470230">
    <property type="component" value="Unassembled WGS sequence"/>
</dbReference>
<dbReference type="PANTHER" id="PTHR43628">
    <property type="entry name" value="ACTIVATOR OF C KINASE PROTEIN 1-RELATED"/>
    <property type="match status" value="1"/>
</dbReference>
<dbReference type="InterPro" id="IPR008271">
    <property type="entry name" value="Ser/Thr_kinase_AS"/>
</dbReference>
<sequence>MITQIQKLQKLLINHKEENKSFSKVLKHYRFLYISDILDPDDNLDIKQKIINSKVITINHIEINSYKEELYFIIGFKHTILVVESSHLEYLHKLLSLRKGILEICFITDKKYIIANSIKLEYKETENNEKLQTEFSSFNNYLILKTPKIIHSLKIWRNIIPCISSYAIYACYHMSNKDRYIKFGRKKKVKFSPRILNEENCIVLRNIGFGSLFAVELIYSIDYECFYAVKKKNCIDEEVEKLEKRERENYSKLNHPLIPKFYGTTCKENHLVIEYINGSTLREIKSLHLSEFDKILSILQLFSVFKHFHENNFIYRDLKPNNVMIDQNRNIVIIDFDRLITQGNARTRNFPSIFQAPEVNSDEISTKCDIYSLGKMIYYILNEEIPDEKESKELFKKEYRMFQHIYDKCTKIKCDERPSISELIVDFYSVIINGNNEITNRITGASFNDCNSYENIDIICKFIHYHFAADQNDAHAQKNLGIFYAKGEFIERNINKAIHYYILAANQNNAIAQSILGNVYLRGEFVERDINKAIHYYILAANQNNAIAQFNLGNVYLRGEFVERDINKAIHYFSLAANQNDTHAQFNLGTLYEKGLFVERDINKAIHYFTLAANHNDIRAQFILGTLYEKGLFVERNINKMIYYYSLASNQNDAHAHFILGNIYLEAIHYYSLAANQNEPRAQNNLGNLYAQGELVERNFSKALYYYTLAANLNYDHAQFNLGNLYLREEFINYDVDKAIHYFTLAANQNHSDAQFNLGVLYEKGKFVERDIDKAIQYYSLAANQNHANALNYLGNFYLKSGFVDIDKAIHYFSLAANQNHADAQFNLGNLYLGNELVERNIDKAIHYFTLAANQNHAGAQNNLGVLYVRGELVEYDIKKAIHYFSLAAFQNFADAQNNLGIIYGEGKLVKQDINKAIHYFSLAAHQNHPDAQNNLGSIYYSGCNAEKNILKGIYWIEMSSKNRNKDAIFSLGFLFHEGKHVKRDISKSIHFYKDASNLNNHLAKNNLGVLYKYGYEKEVLPTFGGIVYFEEAIKEKSDPVAMHNLSNIYIYELSSEENFNKAIKLLIQSSKQGFNCSSEFLCILMIKKYGVDIKKILMELLEHDDCTDQFLLSILDIIFDDMLYNETILEKYYQLYQNTHFLYNFSGQVITLEDLLKQKYEAKSDQDKRSNINNYFYEGFYK</sequence>
<dbReference type="Pfam" id="PF08238">
    <property type="entry name" value="Sel1"/>
    <property type="match status" value="16"/>
</dbReference>
<protein>
    <recommendedName>
        <fullName evidence="1">Protein kinase domain-containing protein</fullName>
    </recommendedName>
</protein>
<evidence type="ECO:0000313" key="2">
    <source>
        <dbReference type="EMBL" id="KAK8887861.1"/>
    </source>
</evidence>
<dbReference type="Gene3D" id="1.25.40.10">
    <property type="entry name" value="Tetratricopeptide repeat domain"/>
    <property type="match status" value="3"/>
</dbReference>
<dbReference type="InterPro" id="IPR011009">
    <property type="entry name" value="Kinase-like_dom_sf"/>
</dbReference>
<dbReference type="PROSITE" id="PS50011">
    <property type="entry name" value="PROTEIN_KINASE_DOM"/>
    <property type="match status" value="1"/>
</dbReference>
<dbReference type="Pfam" id="PF00069">
    <property type="entry name" value="Pkinase"/>
    <property type="match status" value="1"/>
</dbReference>